<dbReference type="SUPFAM" id="SSF51556">
    <property type="entry name" value="Metallo-dependent hydrolases"/>
    <property type="match status" value="1"/>
</dbReference>
<dbReference type="InterPro" id="IPR011059">
    <property type="entry name" value="Metal-dep_hydrolase_composite"/>
</dbReference>
<dbReference type="PANTHER" id="PTHR43794:SF11">
    <property type="entry name" value="AMIDOHYDROLASE-RELATED DOMAIN-CONTAINING PROTEIN"/>
    <property type="match status" value="1"/>
</dbReference>
<dbReference type="Gene3D" id="2.30.40.10">
    <property type="entry name" value="Urease, subunit C, domain 1"/>
    <property type="match status" value="2"/>
</dbReference>
<dbReference type="InterPro" id="IPR050287">
    <property type="entry name" value="MTA/SAH_deaminase"/>
</dbReference>
<dbReference type="Proteomes" id="UP000183471">
    <property type="component" value="Unassembled WGS sequence"/>
</dbReference>
<dbReference type="InterPro" id="IPR032466">
    <property type="entry name" value="Metal_Hydrolase"/>
</dbReference>
<dbReference type="PANTHER" id="PTHR43794">
    <property type="entry name" value="AMINOHYDROLASE SSNA-RELATED"/>
    <property type="match status" value="1"/>
</dbReference>
<reference evidence="3 4" key="1">
    <citation type="submission" date="2016-10" db="EMBL/GenBank/DDBJ databases">
        <authorList>
            <person name="Varghese N."/>
            <person name="Submissions S."/>
        </authorList>
    </citation>
    <scope>NUCLEOTIDE SEQUENCE [LARGE SCALE GENOMIC DNA]</scope>
    <source>
        <strain evidence="3 4">Nl1</strain>
    </source>
</reference>
<dbReference type="RefSeq" id="WP_074632767.1">
    <property type="nucleotide sequence ID" value="NZ_FNKY01000001.1"/>
</dbReference>
<proteinExistence type="inferred from homology"/>
<comment type="similarity">
    <text evidence="1">Belongs to the metallo-dependent hydrolases superfamily. ATZ/TRZ family.</text>
</comment>
<gene>
    <name evidence="3" type="ORF">SAMN05216402_2392</name>
</gene>
<keyword evidence="2" id="KW-0378">Hydrolase</keyword>
<dbReference type="Gene3D" id="3.20.20.140">
    <property type="entry name" value="Metal-dependent hydrolases"/>
    <property type="match status" value="1"/>
</dbReference>
<dbReference type="EMBL" id="FNKY01000001">
    <property type="protein sequence ID" value="SDQ81268.1"/>
    <property type="molecule type" value="Genomic_DNA"/>
</dbReference>
<comment type="caution">
    <text evidence="3">The sequence shown here is derived from an EMBL/GenBank/DDBJ whole genome shotgun (WGS) entry which is preliminary data.</text>
</comment>
<accession>A0ABY0TGU4</accession>
<sequence length="519" mass="55983">MSLVVAGRIVPLSRALKVAPSETATFQGKVWIGDDGRIAAVTKGSAQGPAGFETTPVVDVDNDLVIPGFIDLHSHLAYATLPLWVEPNRTVPFPHHDIWPTRPTYPESVTWPAYAFIESTPVELLAYAEIRALIGGTTSIQGSPPSNRPLDGWLVRNIEDETLGGEVGRHQVLASTLTLKSEQLGERATRMRQGATFIYHCAEGRPGSIVQREYLATRTAGCLQRHLVAIHTNSVDPAAYDTWREPGAIVWSPFSNLWLYGTTTDVPAALVRGINLCVGSDWGPSGTRNVLGELKVASLVSDANGWGLTDFDLVKMITANPGDVLAEAWQRQVGRLQPGALGDVAVIAAKPKADPFKTILHATEADVRLVVVNGRPLYGTEALMRQGGATQTSEISLNGALSGQSRRLALTRFDDADAQPWSFGDVLKRLEEVRADPKMAIERARRLAFASIRSGGAPRLRLALDMPTGKVPVGGLPKDLGKIIVPPIQPLAHDSEFFASIPGRGFHEGLLDGLADFYT</sequence>
<evidence type="ECO:0000313" key="3">
    <source>
        <dbReference type="EMBL" id="SDQ81268.1"/>
    </source>
</evidence>
<dbReference type="SUPFAM" id="SSF51338">
    <property type="entry name" value="Composite domain of metallo-dependent hydrolases"/>
    <property type="match status" value="1"/>
</dbReference>
<keyword evidence="4" id="KW-1185">Reference proteome</keyword>
<name>A0ABY0TGU4_9PROT</name>
<organism evidence="3 4">
    <name type="scientific">Nitrosospira multiformis</name>
    <dbReference type="NCBI Taxonomy" id="1231"/>
    <lineage>
        <taxon>Bacteria</taxon>
        <taxon>Pseudomonadati</taxon>
        <taxon>Pseudomonadota</taxon>
        <taxon>Betaproteobacteria</taxon>
        <taxon>Nitrosomonadales</taxon>
        <taxon>Nitrosomonadaceae</taxon>
        <taxon>Nitrosospira</taxon>
    </lineage>
</organism>
<protein>
    <submittedName>
        <fullName evidence="3">Cytosine/adenosine deaminase</fullName>
    </submittedName>
</protein>
<evidence type="ECO:0000256" key="1">
    <source>
        <dbReference type="ARBA" id="ARBA00006745"/>
    </source>
</evidence>
<evidence type="ECO:0000256" key="2">
    <source>
        <dbReference type="ARBA" id="ARBA00022801"/>
    </source>
</evidence>
<evidence type="ECO:0000313" key="4">
    <source>
        <dbReference type="Proteomes" id="UP000183471"/>
    </source>
</evidence>